<protein>
    <submittedName>
        <fullName evidence="1">Uncharacterized protein</fullName>
    </submittedName>
</protein>
<gene>
    <name evidence="1" type="ORF">CCAM_LOCUS12236</name>
</gene>
<dbReference type="AlphaFoldDB" id="A0A484L2C6"/>
<dbReference type="Proteomes" id="UP000595140">
    <property type="component" value="Unassembled WGS sequence"/>
</dbReference>
<evidence type="ECO:0000313" key="1">
    <source>
        <dbReference type="EMBL" id="VFQ70460.1"/>
    </source>
</evidence>
<name>A0A484L2C6_9ASTE</name>
<organism evidence="1 2">
    <name type="scientific">Cuscuta campestris</name>
    <dbReference type="NCBI Taxonomy" id="132261"/>
    <lineage>
        <taxon>Eukaryota</taxon>
        <taxon>Viridiplantae</taxon>
        <taxon>Streptophyta</taxon>
        <taxon>Embryophyta</taxon>
        <taxon>Tracheophyta</taxon>
        <taxon>Spermatophyta</taxon>
        <taxon>Magnoliopsida</taxon>
        <taxon>eudicotyledons</taxon>
        <taxon>Gunneridae</taxon>
        <taxon>Pentapetalae</taxon>
        <taxon>asterids</taxon>
        <taxon>lamiids</taxon>
        <taxon>Solanales</taxon>
        <taxon>Convolvulaceae</taxon>
        <taxon>Cuscuteae</taxon>
        <taxon>Cuscuta</taxon>
        <taxon>Cuscuta subgen. Grammica</taxon>
        <taxon>Cuscuta sect. Cleistogrammica</taxon>
    </lineage>
</organism>
<proteinExistence type="predicted"/>
<evidence type="ECO:0000313" key="2">
    <source>
        <dbReference type="Proteomes" id="UP000595140"/>
    </source>
</evidence>
<keyword evidence="2" id="KW-1185">Reference proteome</keyword>
<accession>A0A484L2C6</accession>
<reference evidence="1 2" key="1">
    <citation type="submission" date="2018-04" db="EMBL/GenBank/DDBJ databases">
        <authorList>
            <person name="Vogel A."/>
        </authorList>
    </citation>
    <scope>NUCLEOTIDE SEQUENCE [LARGE SCALE GENOMIC DNA]</scope>
</reference>
<dbReference type="EMBL" id="OOIL02000890">
    <property type="protein sequence ID" value="VFQ70460.1"/>
    <property type="molecule type" value="Genomic_DNA"/>
</dbReference>
<sequence length="69" mass="7920">MMIFLGKKPDKNLLRHVKNEVNVEYFKGVKTDEIFPNLHVLVHNWSALSETWIEYCISGTTVHLGCAFG</sequence>